<protein>
    <submittedName>
        <fullName evidence="1">Uncharacterized protein</fullName>
    </submittedName>
</protein>
<dbReference type="AlphaFoldDB" id="A0A3G9JSZ9"/>
<proteinExistence type="predicted"/>
<evidence type="ECO:0000313" key="2">
    <source>
        <dbReference type="Proteomes" id="UP000268059"/>
    </source>
</evidence>
<accession>A0A3G9JSZ9</accession>
<dbReference type="Proteomes" id="UP000268059">
    <property type="component" value="Chromosome"/>
</dbReference>
<keyword evidence="2" id="KW-1185">Reference proteome</keyword>
<sequence>MFFTFLWPILYKNVNDCKEMDDIFSFIPINRTFSLNKKMIRLTPDQWRQLKVGAFLRPFVL</sequence>
<dbReference type="InParanoid" id="A0A3G9JSZ9"/>
<dbReference type="EMBL" id="AP019309">
    <property type="protein sequence ID" value="BBH25984.1"/>
    <property type="molecule type" value="Genomic_DNA"/>
</dbReference>
<dbReference type="KEGG" id="ebm:SG0102_09180"/>
<reference evidence="1 2" key="1">
    <citation type="submission" date="2018-11" db="EMBL/GenBank/DDBJ databases">
        <title>Novel Erysipelotrichaceae bacterium isolated from small intestine of a swine.</title>
        <authorList>
            <person name="Kim J.S."/>
            <person name="Choe H."/>
            <person name="Lee Y.R."/>
            <person name="Kim K.M."/>
            <person name="Park D.S."/>
        </authorList>
    </citation>
    <scope>NUCLEOTIDE SEQUENCE [LARGE SCALE GENOMIC DNA]</scope>
    <source>
        <strain evidence="1 2">SG0102</strain>
    </source>
</reference>
<gene>
    <name evidence="1" type="ORF">SG0102_09180</name>
</gene>
<organism evidence="1 2">
    <name type="scientific">Intestinibaculum porci</name>
    <dbReference type="NCBI Taxonomy" id="2487118"/>
    <lineage>
        <taxon>Bacteria</taxon>
        <taxon>Bacillati</taxon>
        <taxon>Bacillota</taxon>
        <taxon>Erysipelotrichia</taxon>
        <taxon>Erysipelotrichales</taxon>
        <taxon>Erysipelotrichaceae</taxon>
        <taxon>Intestinibaculum</taxon>
    </lineage>
</organism>
<name>A0A3G9JSZ9_9FIRM</name>
<evidence type="ECO:0000313" key="1">
    <source>
        <dbReference type="EMBL" id="BBH25984.1"/>
    </source>
</evidence>